<protein>
    <submittedName>
        <fullName evidence="1">Uncharacterized protein</fullName>
    </submittedName>
</protein>
<dbReference type="EMBL" id="JARQZJ010000091">
    <property type="protein sequence ID" value="KAK9883017.1"/>
    <property type="molecule type" value="Genomic_DNA"/>
</dbReference>
<dbReference type="AlphaFoldDB" id="A0AAW1UHN9"/>
<comment type="caution">
    <text evidence="1">The sequence shown here is derived from an EMBL/GenBank/DDBJ whole genome shotgun (WGS) entry which is preliminary data.</text>
</comment>
<gene>
    <name evidence="1" type="ORF">WA026_001230</name>
</gene>
<sequence length="101" mass="11661">MQNNKKHMKKPMELKRRKLKLIKRNKLHKNMMKTKIISLVFPATEDTWNQMKDGSSVALCGNWAHCSCAEVEDEDDGAVFICEYCIQNSNISPYTPSCPIR</sequence>
<evidence type="ECO:0000313" key="2">
    <source>
        <dbReference type="Proteomes" id="UP001431783"/>
    </source>
</evidence>
<evidence type="ECO:0000313" key="1">
    <source>
        <dbReference type="EMBL" id="KAK9883017.1"/>
    </source>
</evidence>
<keyword evidence="2" id="KW-1185">Reference proteome</keyword>
<dbReference type="Proteomes" id="UP001431783">
    <property type="component" value="Unassembled WGS sequence"/>
</dbReference>
<name>A0AAW1UHN9_9CUCU</name>
<organism evidence="1 2">
    <name type="scientific">Henosepilachna vigintioctopunctata</name>
    <dbReference type="NCBI Taxonomy" id="420089"/>
    <lineage>
        <taxon>Eukaryota</taxon>
        <taxon>Metazoa</taxon>
        <taxon>Ecdysozoa</taxon>
        <taxon>Arthropoda</taxon>
        <taxon>Hexapoda</taxon>
        <taxon>Insecta</taxon>
        <taxon>Pterygota</taxon>
        <taxon>Neoptera</taxon>
        <taxon>Endopterygota</taxon>
        <taxon>Coleoptera</taxon>
        <taxon>Polyphaga</taxon>
        <taxon>Cucujiformia</taxon>
        <taxon>Coccinelloidea</taxon>
        <taxon>Coccinellidae</taxon>
        <taxon>Epilachninae</taxon>
        <taxon>Epilachnini</taxon>
        <taxon>Henosepilachna</taxon>
    </lineage>
</organism>
<proteinExistence type="predicted"/>
<reference evidence="1 2" key="1">
    <citation type="submission" date="2023-03" db="EMBL/GenBank/DDBJ databases">
        <title>Genome insight into feeding habits of ladybird beetles.</title>
        <authorList>
            <person name="Li H.-S."/>
            <person name="Huang Y.-H."/>
            <person name="Pang H."/>
        </authorList>
    </citation>
    <scope>NUCLEOTIDE SEQUENCE [LARGE SCALE GENOMIC DNA]</scope>
    <source>
        <strain evidence="1">SYSU_2023b</strain>
        <tissue evidence="1">Whole body</tissue>
    </source>
</reference>
<accession>A0AAW1UHN9</accession>